<reference evidence="6 7" key="1">
    <citation type="submission" date="2016-10" db="EMBL/GenBank/DDBJ databases">
        <authorList>
            <person name="de Groot N.N."/>
        </authorList>
    </citation>
    <scope>NUCLEOTIDE SEQUENCE [LARGE SCALE GENOMIC DNA]</scope>
    <source>
        <strain evidence="6 7">DSM 19886</strain>
    </source>
</reference>
<dbReference type="STRING" id="192904.SAMN04488514_101407"/>
<keyword evidence="7" id="KW-1185">Reference proteome</keyword>
<feature type="domain" description="Sulfatase N-terminal" evidence="5">
    <location>
        <begin position="27"/>
        <end position="397"/>
    </location>
</feature>
<keyword evidence="2" id="KW-0479">Metal-binding</keyword>
<keyword evidence="4" id="KW-0106">Calcium</keyword>
<evidence type="ECO:0000313" key="7">
    <source>
        <dbReference type="Proteomes" id="UP000199440"/>
    </source>
</evidence>
<dbReference type="InterPro" id="IPR000917">
    <property type="entry name" value="Sulfatase_N"/>
</dbReference>
<dbReference type="EMBL" id="FNGV01000001">
    <property type="protein sequence ID" value="SDL32618.1"/>
    <property type="molecule type" value="Genomic_DNA"/>
</dbReference>
<dbReference type="PANTHER" id="PTHR42693:SF53">
    <property type="entry name" value="ENDO-4-O-SULFATASE"/>
    <property type="match status" value="1"/>
</dbReference>
<sequence>MLGVVLIIGMSFAVSCKKKEKAATVLPNIVLILADDLGYGDLASYNHNSLVPTPNLDRLASQGIRLTNAYCPVSVCSPSRYALMTGTYPFRSWKKSGVLSNYEPSMMAEGQLTLPKMLQLSGYTTAGFGKWHLGASFPTLDGERPAGYGKFKAENNGANIDLKSPVSDGPVDHGFEHWFGFSCASECWVMNGKNIVAALQHDFYNIDSATQKDHIEVIPSDKYLSMITEKSVRFLTDHNATDPKKPFFLYFAPYVPHIPLSVSDEFKGATKAGLYGDYVYELDTYIGKLLSTLDSLQQSKNTIVLFASDNGSQFEMTGTHIDLASASNSPKDVIKKGTNANEHYPNGDLKGTKWTIWEGGVRTPFIAKWPGKFPSGAKSDQLFALNDVMATLGSIVGFKLPTDAAIDSYDQLSVLMGKEESIRESVVVQSSNGMAIRKGNWKYIMPSDENTDGELYNLADDVSESTNRFEKNPELAKTMKNELHEMISRTAIDQSKNY</sequence>
<dbReference type="Proteomes" id="UP000199440">
    <property type="component" value="Unassembled WGS sequence"/>
</dbReference>
<dbReference type="AlphaFoldDB" id="A0A1G9J504"/>
<evidence type="ECO:0000259" key="5">
    <source>
        <dbReference type="Pfam" id="PF00884"/>
    </source>
</evidence>
<dbReference type="Pfam" id="PF00884">
    <property type="entry name" value="Sulfatase"/>
    <property type="match status" value="1"/>
</dbReference>
<dbReference type="InterPro" id="IPR050738">
    <property type="entry name" value="Sulfatase"/>
</dbReference>
<evidence type="ECO:0000256" key="3">
    <source>
        <dbReference type="ARBA" id="ARBA00022801"/>
    </source>
</evidence>
<dbReference type="Gene3D" id="3.30.1120.10">
    <property type="match status" value="1"/>
</dbReference>
<dbReference type="InterPro" id="IPR017850">
    <property type="entry name" value="Alkaline_phosphatase_core_sf"/>
</dbReference>
<dbReference type="Gene3D" id="3.40.720.10">
    <property type="entry name" value="Alkaline Phosphatase, subunit A"/>
    <property type="match status" value="1"/>
</dbReference>
<dbReference type="InterPro" id="IPR024607">
    <property type="entry name" value="Sulfatase_CS"/>
</dbReference>
<dbReference type="PROSITE" id="PS00523">
    <property type="entry name" value="SULFATASE_1"/>
    <property type="match status" value="1"/>
</dbReference>
<name>A0A1G9J504_9FLAO</name>
<accession>A0A1G9J504</accession>
<comment type="similarity">
    <text evidence="1">Belongs to the sulfatase family.</text>
</comment>
<organism evidence="6 7">
    <name type="scientific">Kriegella aquimaris</name>
    <dbReference type="NCBI Taxonomy" id="192904"/>
    <lineage>
        <taxon>Bacteria</taxon>
        <taxon>Pseudomonadati</taxon>
        <taxon>Bacteroidota</taxon>
        <taxon>Flavobacteriia</taxon>
        <taxon>Flavobacteriales</taxon>
        <taxon>Flavobacteriaceae</taxon>
        <taxon>Kriegella</taxon>
    </lineage>
</organism>
<proteinExistence type="inferred from homology"/>
<evidence type="ECO:0000256" key="4">
    <source>
        <dbReference type="ARBA" id="ARBA00022837"/>
    </source>
</evidence>
<keyword evidence="3" id="KW-0378">Hydrolase</keyword>
<gene>
    <name evidence="6" type="ORF">SAMN04488514_101407</name>
</gene>
<dbReference type="GO" id="GO:0046872">
    <property type="term" value="F:metal ion binding"/>
    <property type="evidence" value="ECO:0007669"/>
    <property type="project" value="UniProtKB-KW"/>
</dbReference>
<dbReference type="CDD" id="cd16143">
    <property type="entry name" value="ARS_like"/>
    <property type="match status" value="1"/>
</dbReference>
<dbReference type="GO" id="GO:0004065">
    <property type="term" value="F:arylsulfatase activity"/>
    <property type="evidence" value="ECO:0007669"/>
    <property type="project" value="TreeGrafter"/>
</dbReference>
<evidence type="ECO:0000313" key="6">
    <source>
        <dbReference type="EMBL" id="SDL32618.1"/>
    </source>
</evidence>
<evidence type="ECO:0000256" key="2">
    <source>
        <dbReference type="ARBA" id="ARBA00022723"/>
    </source>
</evidence>
<protein>
    <submittedName>
        <fullName evidence="6">Arylsulfatase A</fullName>
    </submittedName>
</protein>
<dbReference type="PANTHER" id="PTHR42693">
    <property type="entry name" value="ARYLSULFATASE FAMILY MEMBER"/>
    <property type="match status" value="1"/>
</dbReference>
<evidence type="ECO:0000256" key="1">
    <source>
        <dbReference type="ARBA" id="ARBA00008779"/>
    </source>
</evidence>
<dbReference type="SUPFAM" id="SSF53649">
    <property type="entry name" value="Alkaline phosphatase-like"/>
    <property type="match status" value="1"/>
</dbReference>